<dbReference type="Proteomes" id="UP000029622">
    <property type="component" value="Unassembled WGS sequence"/>
</dbReference>
<accession>A0A096BEN3</accession>
<evidence type="ECO:0000313" key="3">
    <source>
        <dbReference type="Proteomes" id="UP000029622"/>
    </source>
</evidence>
<dbReference type="EMBL" id="AZTB01000075">
    <property type="protein sequence ID" value="KGG79605.1"/>
    <property type="molecule type" value="Genomic_DNA"/>
</dbReference>
<dbReference type="RefSeq" id="WP_035164756.1">
    <property type="nucleotide sequence ID" value="NZ_AZTB01000075.1"/>
</dbReference>
<dbReference type="InterPro" id="IPR012854">
    <property type="entry name" value="Cu_amine_oxidase-like_N"/>
</dbReference>
<dbReference type="Gene3D" id="3.30.457.10">
    <property type="entry name" value="Copper amine oxidase-like, N-terminal domain"/>
    <property type="match status" value="1"/>
</dbReference>
<protein>
    <recommendedName>
        <fullName evidence="1">Copper amine oxidase-like N-terminal domain-containing protein</fullName>
    </recommendedName>
</protein>
<evidence type="ECO:0000313" key="2">
    <source>
        <dbReference type="EMBL" id="KGG79605.1"/>
    </source>
</evidence>
<dbReference type="STRING" id="1156417.Y919_11015"/>
<dbReference type="InterPro" id="IPR036582">
    <property type="entry name" value="Mao_N_sf"/>
</dbReference>
<evidence type="ECO:0000259" key="1">
    <source>
        <dbReference type="Pfam" id="PF07833"/>
    </source>
</evidence>
<gene>
    <name evidence="2" type="ORF">Y919_11015</name>
</gene>
<organism evidence="2 3">
    <name type="scientific">Caloranaerobacter azorensis H53214</name>
    <dbReference type="NCBI Taxonomy" id="1156417"/>
    <lineage>
        <taxon>Bacteria</taxon>
        <taxon>Bacillati</taxon>
        <taxon>Bacillota</taxon>
        <taxon>Tissierellia</taxon>
        <taxon>Tissierellales</taxon>
        <taxon>Thermohalobacteraceae</taxon>
        <taxon>Caloranaerobacter</taxon>
    </lineage>
</organism>
<dbReference type="SUPFAM" id="SSF55383">
    <property type="entry name" value="Copper amine oxidase, domain N"/>
    <property type="match status" value="1"/>
</dbReference>
<name>A0A096BEN3_9FIRM</name>
<reference evidence="2 3" key="1">
    <citation type="submission" date="2013-12" db="EMBL/GenBank/DDBJ databases">
        <title>Draft genome sequence of Caloranaerobacter sp. H53214.</title>
        <authorList>
            <person name="Jiang L.J."/>
            <person name="Shao Z.Z."/>
            <person name="Long M.N."/>
        </authorList>
    </citation>
    <scope>NUCLEOTIDE SEQUENCE [LARGE SCALE GENOMIC DNA]</scope>
    <source>
        <strain evidence="2 3">H53214</strain>
    </source>
</reference>
<proteinExistence type="predicted"/>
<sequence>MKLSRGFIFTFIFIFLFSAVVLADGVYKNIKVYFDNININVDGSKIETDTESFIYNDRVYVPIRFVAEKLGKELKWDNETKTVFIKSYKDFSECNYLEGEKFVYGLITSIDYENRQIVIEQHFDDNSVEVTPLLELDKNAVIILKRNDKKMNIEFNDLVIGDDVGLVINKYGKIRGIIISI</sequence>
<feature type="domain" description="Copper amine oxidase-like N-terminal" evidence="1">
    <location>
        <begin position="27"/>
        <end position="85"/>
    </location>
</feature>
<dbReference type="AlphaFoldDB" id="A0A096BEN3"/>
<dbReference type="Pfam" id="PF07833">
    <property type="entry name" value="Cu_amine_oxidN1"/>
    <property type="match status" value="1"/>
</dbReference>
<comment type="caution">
    <text evidence="2">The sequence shown here is derived from an EMBL/GenBank/DDBJ whole genome shotgun (WGS) entry which is preliminary data.</text>
</comment>